<dbReference type="AlphaFoldDB" id="A0A0L6U8C5"/>
<proteinExistence type="predicted"/>
<protein>
    <submittedName>
        <fullName evidence="1">Uncharacterized protein</fullName>
    </submittedName>
</protein>
<dbReference type="EMBL" id="LAVV01014395">
    <property type="protein sequence ID" value="KNZ44793.1"/>
    <property type="molecule type" value="Genomic_DNA"/>
</dbReference>
<dbReference type="OrthoDB" id="2495363at2759"/>
<keyword evidence="2" id="KW-1185">Reference proteome</keyword>
<comment type="caution">
    <text evidence="1">The sequence shown here is derived from an EMBL/GenBank/DDBJ whole genome shotgun (WGS) entry which is preliminary data.</text>
</comment>
<feature type="non-terminal residue" evidence="1">
    <location>
        <position position="192"/>
    </location>
</feature>
<dbReference type="Proteomes" id="UP000037035">
    <property type="component" value="Unassembled WGS sequence"/>
</dbReference>
<evidence type="ECO:0000313" key="2">
    <source>
        <dbReference type="Proteomes" id="UP000037035"/>
    </source>
</evidence>
<dbReference type="VEuPathDB" id="FungiDB:VP01_8811g1"/>
<organism evidence="1 2">
    <name type="scientific">Puccinia sorghi</name>
    <dbReference type="NCBI Taxonomy" id="27349"/>
    <lineage>
        <taxon>Eukaryota</taxon>
        <taxon>Fungi</taxon>
        <taxon>Dikarya</taxon>
        <taxon>Basidiomycota</taxon>
        <taxon>Pucciniomycotina</taxon>
        <taxon>Pucciniomycetes</taxon>
        <taxon>Pucciniales</taxon>
        <taxon>Pucciniaceae</taxon>
        <taxon>Puccinia</taxon>
    </lineage>
</organism>
<reference evidence="1 2" key="1">
    <citation type="submission" date="2015-08" db="EMBL/GenBank/DDBJ databases">
        <title>Next Generation Sequencing and Analysis of the Genome of Puccinia sorghi L Schw, the Causal Agent of Maize Common Rust.</title>
        <authorList>
            <person name="Rochi L."/>
            <person name="Burguener G."/>
            <person name="Darino M."/>
            <person name="Turjanski A."/>
            <person name="Kreff E."/>
            <person name="Dieguez M.J."/>
            <person name="Sacco F."/>
        </authorList>
    </citation>
    <scope>NUCLEOTIDE SEQUENCE [LARGE SCALE GENOMIC DNA]</scope>
    <source>
        <strain evidence="1 2">RO10H11247</strain>
    </source>
</reference>
<name>A0A0L6U8C5_9BASI</name>
<accession>A0A0L6U8C5</accession>
<feature type="non-terminal residue" evidence="1">
    <location>
        <position position="1"/>
    </location>
</feature>
<gene>
    <name evidence="1" type="ORF">VP01_8811g1</name>
</gene>
<sequence length="192" mass="22445">ISDKRINLEGYPIFSKEIIDNMSSQIESNSQKSKEQVALKKSSIRLQFVKYVTKVTQLLIVIYTSLFKGNENEVLTVKQVESTLEFLKNLWLEIEAGNTELIEMDWALKLHKILTYQIDDFSIYFLVSDKLAMYRICWKFLHHWVKKTRKCPISHVAQDIDDKITLEVINKMIFFSNHQNFCSSITKVSSGK</sequence>
<evidence type="ECO:0000313" key="1">
    <source>
        <dbReference type="EMBL" id="KNZ44793.1"/>
    </source>
</evidence>